<keyword evidence="2" id="KW-0964">Secreted</keyword>
<keyword evidence="3" id="KW-0732">Signal</keyword>
<evidence type="ECO:0000256" key="4">
    <source>
        <dbReference type="PIRSR" id="PIRSR602157-1"/>
    </source>
</evidence>
<feature type="non-terminal residue" evidence="6">
    <location>
        <position position="1"/>
    </location>
</feature>
<dbReference type="GO" id="GO:0005615">
    <property type="term" value="C:extracellular space"/>
    <property type="evidence" value="ECO:0007669"/>
    <property type="project" value="TreeGrafter"/>
</dbReference>
<keyword evidence="7" id="KW-1185">Reference proteome</keyword>
<evidence type="ECO:0000256" key="5">
    <source>
        <dbReference type="SAM" id="MobiDB-lite"/>
    </source>
</evidence>
<evidence type="ECO:0000313" key="7">
    <source>
        <dbReference type="Proteomes" id="UP000887013"/>
    </source>
</evidence>
<proteinExistence type="predicted"/>
<gene>
    <name evidence="6" type="primary">AVEN_218302_1</name>
    <name evidence="6" type="ORF">NPIL_463051</name>
</gene>
<comment type="subcellular location">
    <subcellularLocation>
        <location evidence="1">Secreted</location>
    </subcellularLocation>
</comment>
<feature type="compositionally biased region" description="Polar residues" evidence="5">
    <location>
        <begin position="375"/>
        <end position="386"/>
    </location>
</feature>
<dbReference type="InterPro" id="IPR008930">
    <property type="entry name" value="Terpenoid_cyclase/PrenylTrfase"/>
</dbReference>
<accession>A0A8X6SZ17</accession>
<dbReference type="Proteomes" id="UP000887013">
    <property type="component" value="Unassembled WGS sequence"/>
</dbReference>
<dbReference type="PANTHER" id="PTHR10559:SF18">
    <property type="entry name" value="TRANSCOBALAMIN II"/>
    <property type="match status" value="1"/>
</dbReference>
<dbReference type="InterPro" id="IPR051588">
    <property type="entry name" value="Cobalamin_Transport"/>
</dbReference>
<dbReference type="AlphaFoldDB" id="A0A8X6SZ17"/>
<comment type="caution">
    <text evidence="6">The sequence shown here is derived from an EMBL/GenBank/DDBJ whole genome shotgun (WGS) entry which is preliminary data.</text>
</comment>
<dbReference type="Gene3D" id="1.50.10.20">
    <property type="match status" value="1"/>
</dbReference>
<dbReference type="GO" id="GO:0031419">
    <property type="term" value="F:cobalamin binding"/>
    <property type="evidence" value="ECO:0007669"/>
    <property type="project" value="InterPro"/>
</dbReference>
<dbReference type="Pfam" id="PF01122">
    <property type="entry name" value="Cobalamin_bind"/>
    <property type="match status" value="1"/>
</dbReference>
<dbReference type="GO" id="GO:0015889">
    <property type="term" value="P:cobalamin transport"/>
    <property type="evidence" value="ECO:0007669"/>
    <property type="project" value="InterPro"/>
</dbReference>
<protein>
    <submittedName>
        <fullName evidence="6">Uncharacterized protein</fullName>
    </submittedName>
</protein>
<feature type="binding site" evidence="4">
    <location>
        <position position="202"/>
    </location>
    <ligand>
        <name>cyanocob(III)alamin</name>
        <dbReference type="ChEBI" id="CHEBI:17439"/>
    </ligand>
</feature>
<sequence length="394" mass="44978">MWLKENQHATRTCAAQERFPANVWTSIVSYHRVSPYLMPEYPLNANYLVFLQPVFPQNFRNPGPVLHSLLQKNMTKNMADSDLALYINALLASCKDPTNFYGTNLVNILRYSVNSAQDDERFVSPAVYLTLSINNVTSKRDVRELQDFFSRQDDINNRLDIQALAMLAVSSAFNTNLIPAETYDSLKMKFLETLNSKNLLGNIYEAALTLQVLLELKLNETESKVSKLVDFLLRQQQPDGSFESILATYLVLPILSGQNLLKIGKWCDARPSTDLTPIEVLTNPGHQRKGLIYILKVGHPVEVSQTLQMQVPKNIHFLDVMRLAQDISPQYRPKHGVGRKTSGYIFHQAPKDIFHQATKHFNLRGRKELEMQSVVKDTQQPPQSQPARCEENYR</sequence>
<evidence type="ECO:0000313" key="6">
    <source>
        <dbReference type="EMBL" id="GFS69993.1"/>
    </source>
</evidence>
<organism evidence="6 7">
    <name type="scientific">Nephila pilipes</name>
    <name type="common">Giant wood spider</name>
    <name type="synonym">Nephila maculata</name>
    <dbReference type="NCBI Taxonomy" id="299642"/>
    <lineage>
        <taxon>Eukaryota</taxon>
        <taxon>Metazoa</taxon>
        <taxon>Ecdysozoa</taxon>
        <taxon>Arthropoda</taxon>
        <taxon>Chelicerata</taxon>
        <taxon>Arachnida</taxon>
        <taxon>Araneae</taxon>
        <taxon>Araneomorphae</taxon>
        <taxon>Entelegynae</taxon>
        <taxon>Araneoidea</taxon>
        <taxon>Nephilidae</taxon>
        <taxon>Nephila</taxon>
    </lineage>
</organism>
<evidence type="ECO:0000256" key="2">
    <source>
        <dbReference type="ARBA" id="ARBA00022525"/>
    </source>
</evidence>
<dbReference type="InterPro" id="IPR002157">
    <property type="entry name" value="Cbl-bd_prot"/>
</dbReference>
<evidence type="ECO:0000256" key="1">
    <source>
        <dbReference type="ARBA" id="ARBA00004613"/>
    </source>
</evidence>
<evidence type="ECO:0000256" key="3">
    <source>
        <dbReference type="ARBA" id="ARBA00022729"/>
    </source>
</evidence>
<reference evidence="6" key="1">
    <citation type="submission" date="2020-08" db="EMBL/GenBank/DDBJ databases">
        <title>Multicomponent nature underlies the extraordinary mechanical properties of spider dragline silk.</title>
        <authorList>
            <person name="Kono N."/>
            <person name="Nakamura H."/>
            <person name="Mori M."/>
            <person name="Yoshida Y."/>
            <person name="Ohtoshi R."/>
            <person name="Malay A.D."/>
            <person name="Moran D.A.P."/>
            <person name="Tomita M."/>
            <person name="Numata K."/>
            <person name="Arakawa K."/>
        </authorList>
    </citation>
    <scope>NUCLEOTIDE SEQUENCE</scope>
</reference>
<dbReference type="EMBL" id="BMAW01000612">
    <property type="protein sequence ID" value="GFS69993.1"/>
    <property type="molecule type" value="Genomic_DNA"/>
</dbReference>
<dbReference type="SUPFAM" id="SSF48239">
    <property type="entry name" value="Terpenoid cyclases/Protein prenyltransferases"/>
    <property type="match status" value="1"/>
</dbReference>
<feature type="binding site" evidence="4">
    <location>
        <position position="160"/>
    </location>
    <ligand>
        <name>cyanocob(III)alamin</name>
        <dbReference type="ChEBI" id="CHEBI:17439"/>
    </ligand>
</feature>
<keyword evidence="4" id="KW-0170">Cobalt</keyword>
<feature type="region of interest" description="Disordered" evidence="5">
    <location>
        <begin position="372"/>
        <end position="394"/>
    </location>
</feature>
<dbReference type="OrthoDB" id="6425530at2759"/>
<dbReference type="PANTHER" id="PTHR10559">
    <property type="entry name" value="TRANSCOBALAMIN-1/GASTRIC INTRINSIC FACTOR"/>
    <property type="match status" value="1"/>
</dbReference>
<name>A0A8X6SZ17_NEPPI</name>